<protein>
    <submittedName>
        <fullName evidence="2">Uncharacterized protein</fullName>
    </submittedName>
</protein>
<dbReference type="Gene3D" id="2.70.98.60">
    <property type="entry name" value="alpha-galactosidase from lactobacil brevis"/>
    <property type="match status" value="1"/>
</dbReference>
<name>A0A251YJB5_9MICO</name>
<sequence length="531" mass="55053">MTPTPLVELRSRPVDRPRRAARRPAPDGRRDDLVWRSGRLELRFRRSADGPVALTRLVAGSVETHFAHPVPLVEVLAVRRDRPTGVDRLVPAAVGAELRYVAHSVSADGTTIEIVSETPRGIRAAVTLHGRDGAFRSSAVVSNGTGGPVPIAVITSWAAPLGVRLDKGDAPDPAADWDLVEGRVAPGAGAVWSTLPLRSRELLGDPVGYAASPPRGSVVRSSEGAATARAALPAAALPGAALPVAGLRSERQEVTWLWEVASDAPWRWEVGGHRGDCRVTLSGAAPDGASAAALAPGASRSSAMSLVAVGTDLEDAAAALTRGRRALRGPHLDDAPTAAPDGTDAAPVDLLRAAGTAAAAPLSTLPERAATPAPVPPGATPELTAFALVTRLTRPAPTADDGDGDGDDRLHPDQRALVAEATRTADALRDGIACSVPLWPLGLPAADDRWASVAHDAGDAVVVSVWDRGDDAGTAVLSFPSLVGRRVDVTTAFPTRLAAWDAEWEAGRGILTVRSVPGGPSARVLQLRRRS</sequence>
<gene>
    <name evidence="2" type="ORF">BFL37_10035</name>
</gene>
<feature type="region of interest" description="Disordered" evidence="1">
    <location>
        <begin position="1"/>
        <end position="30"/>
    </location>
</feature>
<dbReference type="EMBL" id="MDJZ01000016">
    <property type="protein sequence ID" value="OUE24239.1"/>
    <property type="molecule type" value="Genomic_DNA"/>
</dbReference>
<organism evidence="2 3">
    <name type="scientific">Clavibacter michiganensis</name>
    <dbReference type="NCBI Taxonomy" id="28447"/>
    <lineage>
        <taxon>Bacteria</taxon>
        <taxon>Bacillati</taxon>
        <taxon>Actinomycetota</taxon>
        <taxon>Actinomycetes</taxon>
        <taxon>Micrococcales</taxon>
        <taxon>Microbacteriaceae</taxon>
        <taxon>Clavibacter</taxon>
    </lineage>
</organism>
<evidence type="ECO:0000313" key="3">
    <source>
        <dbReference type="Proteomes" id="UP000195101"/>
    </source>
</evidence>
<dbReference type="InterPro" id="IPR038417">
    <property type="entry name" value="Alpga-gal_N_sf"/>
</dbReference>
<keyword evidence="3" id="KW-1185">Reference proteome</keyword>
<evidence type="ECO:0000313" key="2">
    <source>
        <dbReference type="EMBL" id="OUE24239.1"/>
    </source>
</evidence>
<dbReference type="Proteomes" id="UP000195101">
    <property type="component" value="Unassembled WGS sequence"/>
</dbReference>
<dbReference type="RefSeq" id="WP_086514985.1">
    <property type="nucleotide sequence ID" value="NZ_MDJZ01000016.1"/>
</dbReference>
<evidence type="ECO:0000256" key="1">
    <source>
        <dbReference type="SAM" id="MobiDB-lite"/>
    </source>
</evidence>
<feature type="region of interest" description="Disordered" evidence="1">
    <location>
        <begin position="362"/>
        <end position="381"/>
    </location>
</feature>
<dbReference type="OrthoDB" id="9758822at2"/>
<reference evidence="2 3" key="1">
    <citation type="submission" date="2016-08" db="EMBL/GenBank/DDBJ databases">
        <title>Genome sequence of Clavibacter michiganensis spp strain CFBP8019.</title>
        <authorList>
            <person name="Thapa S.P."/>
            <person name="Coaker G."/>
            <person name="Jacques M.-A."/>
        </authorList>
    </citation>
    <scope>NUCLEOTIDE SEQUENCE [LARGE SCALE GENOMIC DNA]</scope>
    <source>
        <strain evidence="2">CFBP8019</strain>
    </source>
</reference>
<proteinExistence type="predicted"/>
<comment type="caution">
    <text evidence="2">The sequence shown here is derived from an EMBL/GenBank/DDBJ whole genome shotgun (WGS) entry which is preliminary data.</text>
</comment>
<accession>A0A251YJB5</accession>
<feature type="compositionally biased region" description="Basic and acidic residues" evidence="1">
    <location>
        <begin position="9"/>
        <end position="30"/>
    </location>
</feature>
<dbReference type="AlphaFoldDB" id="A0A251YJB5"/>